<sequence>MPDKFLCRTFAANKYKKRMEIITIDSLAFKELTGQIREIAAYVRKYGTAIKEEDNSGKEYLTSAEVCEMLHISSRTLQRMRDAKVISFTFVGNACRFRRSDIEKYLKERGTT</sequence>
<dbReference type="NCBIfam" id="TIGR01764">
    <property type="entry name" value="excise"/>
    <property type="match status" value="1"/>
</dbReference>
<organism evidence="2 3">
    <name type="scientific">Segatella copri</name>
    <dbReference type="NCBI Taxonomy" id="165179"/>
    <lineage>
        <taxon>Bacteria</taxon>
        <taxon>Pseudomonadati</taxon>
        <taxon>Bacteroidota</taxon>
        <taxon>Bacteroidia</taxon>
        <taxon>Bacteroidales</taxon>
        <taxon>Prevotellaceae</taxon>
        <taxon>Segatella</taxon>
    </lineage>
</organism>
<dbReference type="GO" id="GO:0003677">
    <property type="term" value="F:DNA binding"/>
    <property type="evidence" value="ECO:0007669"/>
    <property type="project" value="UniProtKB-KW"/>
</dbReference>
<protein>
    <submittedName>
        <fullName evidence="2">DNA-binding protein</fullName>
    </submittedName>
</protein>
<accession>A0AA92TJT7</accession>
<dbReference type="Pfam" id="PF12728">
    <property type="entry name" value="HTH_17"/>
    <property type="match status" value="1"/>
</dbReference>
<name>A0AA92TJT7_9BACT</name>
<dbReference type="SUPFAM" id="SSF46955">
    <property type="entry name" value="Putative DNA-binding domain"/>
    <property type="match status" value="1"/>
</dbReference>
<dbReference type="AlphaFoldDB" id="A0AA92TJT7"/>
<dbReference type="InterPro" id="IPR010093">
    <property type="entry name" value="SinI_DNA-bd"/>
</dbReference>
<keyword evidence="2" id="KW-0238">DNA-binding</keyword>
<evidence type="ECO:0000313" key="2">
    <source>
        <dbReference type="EMBL" id="RGS45530.1"/>
    </source>
</evidence>
<dbReference type="Proteomes" id="UP000286113">
    <property type="component" value="Unassembled WGS sequence"/>
</dbReference>
<feature type="domain" description="Helix-turn-helix" evidence="1">
    <location>
        <begin position="60"/>
        <end position="109"/>
    </location>
</feature>
<dbReference type="PANTHER" id="PTHR34585:SF22">
    <property type="entry name" value="HELIX-TURN-HELIX DOMAIN-CONTAINING PROTEIN"/>
    <property type="match status" value="1"/>
</dbReference>
<evidence type="ECO:0000259" key="1">
    <source>
        <dbReference type="Pfam" id="PF12728"/>
    </source>
</evidence>
<gene>
    <name evidence="2" type="ORF">DWX90_13415</name>
</gene>
<proteinExistence type="predicted"/>
<comment type="caution">
    <text evidence="2">The sequence shown here is derived from an EMBL/GenBank/DDBJ whole genome shotgun (WGS) entry which is preliminary data.</text>
</comment>
<dbReference type="EMBL" id="QRVN01000033">
    <property type="protein sequence ID" value="RGS45530.1"/>
    <property type="molecule type" value="Genomic_DNA"/>
</dbReference>
<evidence type="ECO:0000313" key="3">
    <source>
        <dbReference type="Proteomes" id="UP000286113"/>
    </source>
</evidence>
<reference evidence="2 3" key="1">
    <citation type="submission" date="2018-08" db="EMBL/GenBank/DDBJ databases">
        <title>A genome reference for cultivated species of the human gut microbiota.</title>
        <authorList>
            <person name="Zou Y."/>
            <person name="Xue W."/>
            <person name="Luo G."/>
        </authorList>
    </citation>
    <scope>NUCLEOTIDE SEQUENCE [LARGE SCALE GENOMIC DNA]</scope>
    <source>
        <strain evidence="2 3">AF22-1</strain>
    </source>
</reference>
<dbReference type="PANTHER" id="PTHR34585">
    <property type="match status" value="1"/>
</dbReference>
<dbReference type="InterPro" id="IPR041657">
    <property type="entry name" value="HTH_17"/>
</dbReference>
<dbReference type="InterPro" id="IPR009061">
    <property type="entry name" value="DNA-bd_dom_put_sf"/>
</dbReference>